<gene>
    <name evidence="4" type="ORF">SDC9_121041</name>
</gene>
<proteinExistence type="predicted"/>
<dbReference type="PANTHER" id="PTHR42730:SF1">
    <property type="entry name" value="2-OXOGLUTARATE SYNTHASE SUBUNIT KORC"/>
    <property type="match status" value="1"/>
</dbReference>
<dbReference type="SUPFAM" id="SSF53323">
    <property type="entry name" value="Pyruvate-ferredoxin oxidoreductase, PFOR, domain III"/>
    <property type="match status" value="1"/>
</dbReference>
<feature type="region of interest" description="Disordered" evidence="2">
    <location>
        <begin position="173"/>
        <end position="196"/>
    </location>
</feature>
<dbReference type="InterPro" id="IPR052554">
    <property type="entry name" value="2-oxoglutarate_synth_KorC"/>
</dbReference>
<protein>
    <recommendedName>
        <fullName evidence="3">Pyruvate/ketoisovalerate oxidoreductase catalytic domain-containing protein</fullName>
    </recommendedName>
</protein>
<reference evidence="4" key="1">
    <citation type="submission" date="2019-08" db="EMBL/GenBank/DDBJ databases">
        <authorList>
            <person name="Kucharzyk K."/>
            <person name="Murdoch R.W."/>
            <person name="Higgins S."/>
            <person name="Loffler F."/>
        </authorList>
    </citation>
    <scope>NUCLEOTIDE SEQUENCE</scope>
</reference>
<dbReference type="EMBL" id="VSSQ01025724">
    <property type="protein sequence ID" value="MPM74056.1"/>
    <property type="molecule type" value="Genomic_DNA"/>
</dbReference>
<dbReference type="PANTHER" id="PTHR42730">
    <property type="entry name" value="2-OXOGLUTARATE SYNTHASE SUBUNIT KORC"/>
    <property type="match status" value="1"/>
</dbReference>
<name>A0A645CAU5_9ZZZZ</name>
<organism evidence="4">
    <name type="scientific">bioreactor metagenome</name>
    <dbReference type="NCBI Taxonomy" id="1076179"/>
    <lineage>
        <taxon>unclassified sequences</taxon>
        <taxon>metagenomes</taxon>
        <taxon>ecological metagenomes</taxon>
    </lineage>
</organism>
<evidence type="ECO:0000259" key="3">
    <source>
        <dbReference type="Pfam" id="PF01558"/>
    </source>
</evidence>
<evidence type="ECO:0000256" key="2">
    <source>
        <dbReference type="SAM" id="MobiDB-lite"/>
    </source>
</evidence>
<comment type="caution">
    <text evidence="4">The sequence shown here is derived from an EMBL/GenBank/DDBJ whole genome shotgun (WGS) entry which is preliminary data.</text>
</comment>
<dbReference type="InterPro" id="IPR002869">
    <property type="entry name" value="Pyrv_flavodox_OxRed_cen"/>
</dbReference>
<sequence>MRILIAGFGGQGVLFLGKLIAHAGVLLDKHVTWLPSYGPEMRGGTANCAVILSDEPIGSPMVSEPDVLIAMNLPSLTAYQPCVRTGGEIFYDASLIHEAPEREDVRLRALPATKLASDAGLEGLANMILLGALLSDCLPLNETEILHTLEQTVPRHKAHLIEANRHAIAIGKQTIEQTEQEPHSETKRISHPRKVG</sequence>
<dbReference type="AlphaFoldDB" id="A0A645CAU5"/>
<evidence type="ECO:0000256" key="1">
    <source>
        <dbReference type="ARBA" id="ARBA00023002"/>
    </source>
</evidence>
<evidence type="ECO:0000313" key="4">
    <source>
        <dbReference type="EMBL" id="MPM74056.1"/>
    </source>
</evidence>
<dbReference type="Gene3D" id="3.40.920.10">
    <property type="entry name" value="Pyruvate-ferredoxin oxidoreductase, PFOR, domain III"/>
    <property type="match status" value="1"/>
</dbReference>
<dbReference type="GO" id="GO:0016903">
    <property type="term" value="F:oxidoreductase activity, acting on the aldehyde or oxo group of donors"/>
    <property type="evidence" value="ECO:0007669"/>
    <property type="project" value="InterPro"/>
</dbReference>
<keyword evidence="1" id="KW-0560">Oxidoreductase</keyword>
<dbReference type="Pfam" id="PF01558">
    <property type="entry name" value="POR"/>
    <property type="match status" value="1"/>
</dbReference>
<dbReference type="InterPro" id="IPR019752">
    <property type="entry name" value="Pyrv/ketoisovalerate_OxRed_cat"/>
</dbReference>
<accession>A0A645CAU5</accession>
<feature type="domain" description="Pyruvate/ketoisovalerate oxidoreductase catalytic" evidence="3">
    <location>
        <begin position="9"/>
        <end position="171"/>
    </location>
</feature>